<evidence type="ECO:0000313" key="9">
    <source>
        <dbReference type="Proteomes" id="UP001217500"/>
    </source>
</evidence>
<dbReference type="AlphaFoldDB" id="A0AAF0BLJ1"/>
<keyword evidence="2" id="KW-1003">Cell membrane</keyword>
<evidence type="ECO:0000256" key="6">
    <source>
        <dbReference type="SAM" id="Phobius"/>
    </source>
</evidence>
<dbReference type="InterPro" id="IPR052027">
    <property type="entry name" value="PspC"/>
</dbReference>
<name>A0AAF0BLJ1_9PROT</name>
<evidence type="ECO:0000256" key="2">
    <source>
        <dbReference type="ARBA" id="ARBA00022475"/>
    </source>
</evidence>
<organism evidence="8 9">
    <name type="scientific">Gimibacter soli</name>
    <dbReference type="NCBI Taxonomy" id="3024400"/>
    <lineage>
        <taxon>Bacteria</taxon>
        <taxon>Pseudomonadati</taxon>
        <taxon>Pseudomonadota</taxon>
        <taxon>Alphaproteobacteria</taxon>
        <taxon>Kordiimonadales</taxon>
        <taxon>Temperatibacteraceae</taxon>
        <taxon>Gimibacter</taxon>
    </lineage>
</organism>
<reference evidence="8" key="1">
    <citation type="submission" date="2023-01" db="EMBL/GenBank/DDBJ databases">
        <title>The genome sequence of Kordiimonadaceae bacterium 6D33.</title>
        <authorList>
            <person name="Liu Y."/>
        </authorList>
    </citation>
    <scope>NUCLEOTIDE SEQUENCE</scope>
    <source>
        <strain evidence="8">6D33</strain>
    </source>
</reference>
<proteinExistence type="predicted"/>
<dbReference type="KEGG" id="gso:PH603_00375"/>
<evidence type="ECO:0000313" key="8">
    <source>
        <dbReference type="EMBL" id="WCL54212.1"/>
    </source>
</evidence>
<keyword evidence="4 6" id="KW-1133">Transmembrane helix</keyword>
<evidence type="ECO:0000259" key="7">
    <source>
        <dbReference type="Pfam" id="PF04024"/>
    </source>
</evidence>
<evidence type="ECO:0000256" key="5">
    <source>
        <dbReference type="ARBA" id="ARBA00023136"/>
    </source>
</evidence>
<dbReference type="PANTHER" id="PTHR33885:SF3">
    <property type="entry name" value="PHAGE SHOCK PROTEIN C"/>
    <property type="match status" value="1"/>
</dbReference>
<dbReference type="NCBIfam" id="TIGR02978">
    <property type="entry name" value="phageshock_pspC"/>
    <property type="match status" value="1"/>
</dbReference>
<keyword evidence="5 6" id="KW-0472">Membrane</keyword>
<dbReference type="InterPro" id="IPR014320">
    <property type="entry name" value="Phageshock_PspC"/>
</dbReference>
<evidence type="ECO:0000256" key="3">
    <source>
        <dbReference type="ARBA" id="ARBA00022692"/>
    </source>
</evidence>
<dbReference type="EMBL" id="CP116805">
    <property type="protein sequence ID" value="WCL54212.1"/>
    <property type="molecule type" value="Genomic_DNA"/>
</dbReference>
<keyword evidence="3 6" id="KW-0812">Transmembrane</keyword>
<protein>
    <submittedName>
        <fullName evidence="8">Envelope stress response membrane protein PspC</fullName>
    </submittedName>
</protein>
<feature type="transmembrane region" description="Helical" evidence="6">
    <location>
        <begin position="59"/>
        <end position="80"/>
    </location>
</feature>
<dbReference type="Pfam" id="PF04024">
    <property type="entry name" value="PspC"/>
    <property type="match status" value="1"/>
</dbReference>
<accession>A0AAF0BLJ1</accession>
<dbReference type="PANTHER" id="PTHR33885">
    <property type="entry name" value="PHAGE SHOCK PROTEIN C"/>
    <property type="match status" value="1"/>
</dbReference>
<keyword evidence="9" id="KW-1185">Reference proteome</keyword>
<dbReference type="GO" id="GO:0005886">
    <property type="term" value="C:plasma membrane"/>
    <property type="evidence" value="ECO:0007669"/>
    <property type="project" value="UniProtKB-SubCell"/>
</dbReference>
<dbReference type="RefSeq" id="WP_289503931.1">
    <property type="nucleotide sequence ID" value="NZ_CP116805.1"/>
</dbReference>
<dbReference type="InterPro" id="IPR007168">
    <property type="entry name" value="Phageshock_PspC_N"/>
</dbReference>
<sequence length="149" mass="17684">MTSSQHEHHHYHFHRKDKTDMNYRKSPTRLYKIPREGKLMGVCAGVADYTGVNLTAVRILWVVGLFTPINWILLIGYFVLGMTLDPKPEDLYEDVREEEFWRQARKAPDYTAADLRRRFRELDRRTGDMEAYMTSKSFKLDRELKALED</sequence>
<evidence type="ECO:0000256" key="4">
    <source>
        <dbReference type="ARBA" id="ARBA00022989"/>
    </source>
</evidence>
<gene>
    <name evidence="8" type="primary">pspC</name>
    <name evidence="8" type="ORF">PH603_00375</name>
</gene>
<feature type="domain" description="Phage shock protein PspC N-terminal" evidence="7">
    <location>
        <begin position="29"/>
        <end position="86"/>
    </location>
</feature>
<dbReference type="Proteomes" id="UP001217500">
    <property type="component" value="Chromosome"/>
</dbReference>
<evidence type="ECO:0000256" key="1">
    <source>
        <dbReference type="ARBA" id="ARBA00004162"/>
    </source>
</evidence>
<comment type="subcellular location">
    <subcellularLocation>
        <location evidence="1">Cell membrane</location>
        <topology evidence="1">Single-pass membrane protein</topology>
    </subcellularLocation>
</comment>